<keyword evidence="3" id="KW-0808">Transferase</keyword>
<keyword evidence="7" id="KW-0812">Transmembrane</keyword>
<evidence type="ECO:0000256" key="5">
    <source>
        <dbReference type="ARBA" id="ARBA00022777"/>
    </source>
</evidence>
<dbReference type="Proteomes" id="UP000236755">
    <property type="component" value="Unassembled WGS sequence"/>
</dbReference>
<evidence type="ECO:0000313" key="10">
    <source>
        <dbReference type="Proteomes" id="UP000236755"/>
    </source>
</evidence>
<dbReference type="GO" id="GO:0004673">
    <property type="term" value="F:protein histidine kinase activity"/>
    <property type="evidence" value="ECO:0007669"/>
    <property type="project" value="UniProtKB-EC"/>
</dbReference>
<dbReference type="Pfam" id="PF02518">
    <property type="entry name" value="HATPase_c"/>
    <property type="match status" value="1"/>
</dbReference>
<feature type="transmembrane region" description="Helical" evidence="7">
    <location>
        <begin position="72"/>
        <end position="94"/>
    </location>
</feature>
<evidence type="ECO:0000259" key="8">
    <source>
        <dbReference type="PROSITE" id="PS50109"/>
    </source>
</evidence>
<keyword evidence="7" id="KW-1133">Transmembrane helix</keyword>
<dbReference type="EC" id="2.7.13.3" evidence="2"/>
<accession>A0A1H3XCM2</accession>
<proteinExistence type="predicted"/>
<dbReference type="STRING" id="555874.SAMN04488065_1468"/>
<feature type="transmembrane region" description="Helical" evidence="7">
    <location>
        <begin position="106"/>
        <end position="126"/>
    </location>
</feature>
<dbReference type="PROSITE" id="PS50109">
    <property type="entry name" value="HIS_KIN"/>
    <property type="match status" value="1"/>
</dbReference>
<dbReference type="RefSeq" id="WP_092633359.1">
    <property type="nucleotide sequence ID" value="NZ_FNQT01000001.1"/>
</dbReference>
<evidence type="ECO:0000256" key="7">
    <source>
        <dbReference type="SAM" id="Phobius"/>
    </source>
</evidence>
<dbReference type="PANTHER" id="PTHR44936">
    <property type="entry name" value="SENSOR PROTEIN CREC"/>
    <property type="match status" value="1"/>
</dbReference>
<dbReference type="InterPro" id="IPR050980">
    <property type="entry name" value="2C_sensor_his_kinase"/>
</dbReference>
<protein>
    <recommendedName>
        <fullName evidence="2">histidine kinase</fullName>
        <ecNumber evidence="2">2.7.13.3</ecNumber>
    </recommendedName>
</protein>
<dbReference type="CDD" id="cd00075">
    <property type="entry name" value="HATPase"/>
    <property type="match status" value="1"/>
</dbReference>
<reference evidence="9 10" key="1">
    <citation type="submission" date="2016-10" db="EMBL/GenBank/DDBJ databases">
        <authorList>
            <person name="de Groot N.N."/>
        </authorList>
    </citation>
    <scope>NUCLEOTIDE SEQUENCE [LARGE SCALE GENOMIC DNA]</scope>
    <source>
        <strain evidence="9 10">CGMCC 1.8712</strain>
    </source>
</reference>
<evidence type="ECO:0000256" key="4">
    <source>
        <dbReference type="ARBA" id="ARBA00022741"/>
    </source>
</evidence>
<keyword evidence="5 9" id="KW-0418">Kinase</keyword>
<evidence type="ECO:0000256" key="3">
    <source>
        <dbReference type="ARBA" id="ARBA00022679"/>
    </source>
</evidence>
<evidence type="ECO:0000256" key="6">
    <source>
        <dbReference type="ARBA" id="ARBA00022840"/>
    </source>
</evidence>
<feature type="transmembrane region" description="Helical" evidence="7">
    <location>
        <begin position="12"/>
        <end position="31"/>
    </location>
</feature>
<keyword evidence="7" id="KW-0472">Membrane</keyword>
<feature type="transmembrane region" description="Helical" evidence="7">
    <location>
        <begin position="43"/>
        <end position="60"/>
    </location>
</feature>
<dbReference type="SMART" id="SM00387">
    <property type="entry name" value="HATPase_c"/>
    <property type="match status" value="1"/>
</dbReference>
<dbReference type="InterPro" id="IPR003594">
    <property type="entry name" value="HATPase_dom"/>
</dbReference>
<dbReference type="AlphaFoldDB" id="A0A1H3XCM2"/>
<keyword evidence="10" id="KW-1185">Reference proteome</keyword>
<evidence type="ECO:0000256" key="1">
    <source>
        <dbReference type="ARBA" id="ARBA00000085"/>
    </source>
</evidence>
<gene>
    <name evidence="9" type="ORF">SAMN04488065_1468</name>
</gene>
<dbReference type="Gene3D" id="3.30.565.10">
    <property type="entry name" value="Histidine kinase-like ATPase, C-terminal domain"/>
    <property type="match status" value="1"/>
</dbReference>
<dbReference type="InterPro" id="IPR036890">
    <property type="entry name" value="HATPase_C_sf"/>
</dbReference>
<dbReference type="SUPFAM" id="SSF55874">
    <property type="entry name" value="ATPase domain of HSP90 chaperone/DNA topoisomerase II/histidine kinase"/>
    <property type="match status" value="1"/>
</dbReference>
<keyword evidence="6" id="KW-0067">ATP-binding</keyword>
<keyword evidence="4" id="KW-0547">Nucleotide-binding</keyword>
<sequence>MEFSTEAVRPRHGFYAVGALCFGLGLVHYRIQTGGLETLLESLMIVGLSLIVLYTGYELADRSISAAGQWRALWLGIGVAISFTLLALAVWLTWSIGEPHPKQSFLLSFAASLGAAVGTRSGVYVVQSEERLTKTQELTKLLRINQRVLRHNLRNELSIALGYLGNIEQETDSQAVRADIDLVRNHLETLLETTDRTRKIVSIWDTDERCELDLTSVLKEQIRQVREEYPDADVESTLPETCPVVGHVALPLALREAITNAIEHNAADVSVRVDAERGGETATVSIADTGSGIPKFDLEAIGVPEETPLTHTQGLGLWILYWTVRMSDGKIEFSENDPTGTVVSITLSTPSNGR</sequence>
<organism evidence="9 10">
    <name type="scientific">Haloplanus vescus</name>
    <dbReference type="NCBI Taxonomy" id="555874"/>
    <lineage>
        <taxon>Archaea</taxon>
        <taxon>Methanobacteriati</taxon>
        <taxon>Methanobacteriota</taxon>
        <taxon>Stenosarchaea group</taxon>
        <taxon>Halobacteria</taxon>
        <taxon>Halobacteriales</taxon>
        <taxon>Haloferacaceae</taxon>
        <taxon>Haloplanus</taxon>
    </lineage>
</organism>
<comment type="catalytic activity">
    <reaction evidence="1">
        <text>ATP + protein L-histidine = ADP + protein N-phospho-L-histidine.</text>
        <dbReference type="EC" id="2.7.13.3"/>
    </reaction>
</comment>
<name>A0A1H3XCM2_9EURY</name>
<dbReference type="PANTHER" id="PTHR44936:SF10">
    <property type="entry name" value="SENSOR PROTEIN RSTB"/>
    <property type="match status" value="1"/>
</dbReference>
<dbReference type="InterPro" id="IPR005467">
    <property type="entry name" value="His_kinase_dom"/>
</dbReference>
<dbReference type="EMBL" id="FNQT01000001">
    <property type="protein sequence ID" value="SDZ96701.1"/>
    <property type="molecule type" value="Genomic_DNA"/>
</dbReference>
<evidence type="ECO:0000313" key="9">
    <source>
        <dbReference type="EMBL" id="SDZ96701.1"/>
    </source>
</evidence>
<dbReference type="GO" id="GO:0005524">
    <property type="term" value="F:ATP binding"/>
    <property type="evidence" value="ECO:0007669"/>
    <property type="project" value="UniProtKB-KW"/>
</dbReference>
<feature type="domain" description="Histidine kinase" evidence="8">
    <location>
        <begin position="148"/>
        <end position="351"/>
    </location>
</feature>
<evidence type="ECO:0000256" key="2">
    <source>
        <dbReference type="ARBA" id="ARBA00012438"/>
    </source>
</evidence>
<dbReference type="OrthoDB" id="342253at2157"/>